<keyword evidence="2" id="KW-1185">Reference proteome</keyword>
<gene>
    <name evidence="1" type="ORF">DLM_4263</name>
</gene>
<dbReference type="KEGG" id="amah:DLM_4263"/>
<reference evidence="2" key="1">
    <citation type="journal article" date="2017" name="Biotechnol. Biofuels">
        <title>Evaluation of environmental bacterial communities as a factor affecting the growth of duckweed Lemna minor.</title>
        <authorList>
            <person name="Ishizawa H."/>
            <person name="Kuroda M."/>
            <person name="Morikawa M."/>
            <person name="Ike M."/>
        </authorList>
    </citation>
    <scope>NUCLEOTIDE SEQUENCE [LARGE SCALE GENOMIC DNA]</scope>
    <source>
        <strain evidence="2">H3</strain>
    </source>
</reference>
<dbReference type="AlphaFoldDB" id="A0A3G9GJX7"/>
<evidence type="ECO:0000313" key="2">
    <source>
        <dbReference type="Proteomes" id="UP000198290"/>
    </source>
</evidence>
<sequence length="75" mass="6971">MSTISGVAAVTPGLTAYSVLRQGAKAVVAELDSAAKAAGSGLSSGAGATGSAVAHGLTAVGEGLSTLGRTINTLA</sequence>
<dbReference type="OrthoDB" id="8596273at2"/>
<proteinExistence type="predicted"/>
<dbReference type="RefSeq" id="WP_089082883.1">
    <property type="nucleotide sequence ID" value="NZ_AP018823.1"/>
</dbReference>
<name>A0A3G9GJX7_9NEIS</name>
<organism evidence="1 2">
    <name type="scientific">Aquitalea magnusonii</name>
    <dbReference type="NCBI Taxonomy" id="332411"/>
    <lineage>
        <taxon>Bacteria</taxon>
        <taxon>Pseudomonadati</taxon>
        <taxon>Pseudomonadota</taxon>
        <taxon>Betaproteobacteria</taxon>
        <taxon>Neisseriales</taxon>
        <taxon>Chromobacteriaceae</taxon>
        <taxon>Aquitalea</taxon>
    </lineage>
</organism>
<dbReference type="Proteomes" id="UP000198290">
    <property type="component" value="Chromosome"/>
</dbReference>
<reference evidence="2" key="3">
    <citation type="journal article" date="2017" name="Plant Physiol. Biochem.">
        <title>Differential oxidative and antioxidative response of duckweed Lemna minor toward plant growth promoting/inhibiting bacteria.</title>
        <authorList>
            <person name="Ishizawa H."/>
            <person name="Kuroda M."/>
            <person name="Morikawa M."/>
            <person name="Ike M."/>
        </authorList>
    </citation>
    <scope>NUCLEOTIDE SEQUENCE [LARGE SCALE GENOMIC DNA]</scope>
    <source>
        <strain evidence="2">H3</strain>
    </source>
</reference>
<accession>A0A3G9GJX7</accession>
<dbReference type="EMBL" id="AP018823">
    <property type="protein sequence ID" value="BBF87835.1"/>
    <property type="molecule type" value="Genomic_DNA"/>
</dbReference>
<evidence type="ECO:0000313" key="1">
    <source>
        <dbReference type="EMBL" id="BBF87835.1"/>
    </source>
</evidence>
<reference evidence="1 2" key="2">
    <citation type="journal article" date="2017" name="Genome Announc.">
        <title>Draft genome sequence of Aquitalea magnusonii strain H3, a plant growth-promoting bacterium of duckweed Lemna minor.</title>
        <authorList>
            <person name="Ishizawa H."/>
            <person name="Kuroda M."/>
            <person name="Ike M."/>
        </authorList>
    </citation>
    <scope>NUCLEOTIDE SEQUENCE [LARGE SCALE GENOMIC DNA]</scope>
    <source>
        <strain evidence="1 2">H3</strain>
    </source>
</reference>
<protein>
    <submittedName>
        <fullName evidence="1">Uncharacterized protein</fullName>
    </submittedName>
</protein>